<comment type="caution">
    <text evidence="1">The sequence shown here is derived from an EMBL/GenBank/DDBJ whole genome shotgun (WGS) entry which is preliminary data.</text>
</comment>
<dbReference type="EMBL" id="LNYU01000049">
    <property type="protein sequence ID" value="KTD60460.1"/>
    <property type="molecule type" value="Genomic_DNA"/>
</dbReference>
<evidence type="ECO:0000313" key="1">
    <source>
        <dbReference type="EMBL" id="KTD60460.1"/>
    </source>
</evidence>
<dbReference type="AlphaFoldDB" id="A0A0W0YUB3"/>
<evidence type="ECO:0000313" key="2">
    <source>
        <dbReference type="Proteomes" id="UP000054703"/>
    </source>
</evidence>
<protein>
    <recommendedName>
        <fullName evidence="3">RepB-like DNA primase domain-containing protein</fullName>
    </recommendedName>
</protein>
<reference evidence="1 2" key="1">
    <citation type="submission" date="2015-11" db="EMBL/GenBank/DDBJ databases">
        <title>Genomic analysis of 38 Legionella species identifies large and diverse effector repertoires.</title>
        <authorList>
            <person name="Burstein D."/>
            <person name="Amaro F."/>
            <person name="Zusman T."/>
            <person name="Lifshitz Z."/>
            <person name="Cohen O."/>
            <person name="Gilbert J.A."/>
            <person name="Pupko T."/>
            <person name="Shuman H.A."/>
            <person name="Segal G."/>
        </authorList>
    </citation>
    <scope>NUCLEOTIDE SEQUENCE [LARGE SCALE GENOMIC DNA]</scope>
    <source>
        <strain evidence="1 2">SC-63-C7</strain>
    </source>
</reference>
<dbReference type="STRING" id="45074.Lsan_2012"/>
<dbReference type="Gene3D" id="3.30.70.1790">
    <property type="entry name" value="RepB DNA-primase, N-terminal domain"/>
    <property type="match status" value="1"/>
</dbReference>
<dbReference type="Proteomes" id="UP000054703">
    <property type="component" value="Unassembled WGS sequence"/>
</dbReference>
<name>A0A0W0YUB3_9GAMM</name>
<organism evidence="1 2">
    <name type="scientific">Legionella santicrucis</name>
    <dbReference type="NCBI Taxonomy" id="45074"/>
    <lineage>
        <taxon>Bacteria</taxon>
        <taxon>Pseudomonadati</taxon>
        <taxon>Pseudomonadota</taxon>
        <taxon>Gammaproteobacteria</taxon>
        <taxon>Legionellales</taxon>
        <taxon>Legionellaceae</taxon>
        <taxon>Legionella</taxon>
    </lineage>
</organism>
<accession>A0A0W0YUB3</accession>
<dbReference type="RefSeq" id="WP_065236296.1">
    <property type="nucleotide sequence ID" value="NZ_CAAAIH010000033.1"/>
</dbReference>
<proteinExistence type="predicted"/>
<dbReference type="PATRIC" id="fig|45074.5.peg.2147"/>
<sequence length="853" mass="94810">MNSSSELELNHNSPNVSCEVEESVKSDKTDIVDNDNFLHAVFGETLNSMRPLLVSFEGDPTAGPKKKWFGQPWVSDASIMVAANNNYFSLGTFRPDDAGQYRRKKVNFCGLYAVMLDDVGTKVNKERVTLPPSWLLETSSGNYQAGYLLDEPLLSTKTIDQLMNAIISAGLCDRGANGETTRLARLPIGVNGKHELPFQCRMEIWEPERRYSVQELIDGLQLEIVHTERSKREKSDTPQNEEVDTETICIPCPEENAVITILQQRNLYKAPLGMGKHDITCPWKEEHTDGIDGGTAYFEPDENWPIGGFKCFHGHCADRHIRDLLRILGISISIARMKSVIRVIAGEIHRVADSAEIELAQSKKYYQRGNLIVAVFNDAGTHETRIQALSKPALVRALAGIAVWERFDGRAKDWVRIDPPERHASVLFDAGNYPHLPALNGLARQPYLRPDGTLMNTAGYDLSTGMFGMFDAAQFSVPDKPSRMQAETALALLHDLLAEFRFAKDSDKAAALSAILAATIRPSLALAPMFHVRAHAVGSGKSYLCELITAFATPQRGTPTTFPADDEECRKLLLAELLRAPAVIEFDNLTSDLIAHKSLCTALTSEFISGRILGVSKTAAVSTRTLFLSSGNNVGPVQDMARRCITISLDPAVEIPATRTFCRPNLIQELLQERERYVSAALTIIRAWIVAGKPKTKCESLGSYGDWSDLCRQPLLWLGCVDPASSVFEALAEDPDRETLARLLEVWYTKFGKTPTMIREAMKTINYIYECELREVLQDIASERGEINRRKLGWWFKRHAGRVVNGLRLVRCSGNSSAEKWRVESVSPVLLVSDISDEKTVDSSAYKRASSGE</sequence>
<keyword evidence="2" id="KW-1185">Reference proteome</keyword>
<gene>
    <name evidence="1" type="ORF">Lsan_2012</name>
</gene>
<evidence type="ECO:0008006" key="3">
    <source>
        <dbReference type="Google" id="ProtNLM"/>
    </source>
</evidence>